<feature type="transmembrane region" description="Helical" evidence="1">
    <location>
        <begin position="77"/>
        <end position="95"/>
    </location>
</feature>
<reference evidence="2 3" key="1">
    <citation type="submission" date="2021-08" db="EMBL/GenBank/DDBJ databases">
        <title>Draft Genome Sequence of Phanerochaete sordida strain YK-624.</title>
        <authorList>
            <person name="Mori T."/>
            <person name="Dohra H."/>
            <person name="Suzuki T."/>
            <person name="Kawagishi H."/>
            <person name="Hirai H."/>
        </authorList>
    </citation>
    <scope>NUCLEOTIDE SEQUENCE [LARGE SCALE GENOMIC DNA]</scope>
    <source>
        <strain evidence="2 3">YK-624</strain>
    </source>
</reference>
<dbReference type="AlphaFoldDB" id="A0A9P3LCW3"/>
<keyword evidence="3" id="KW-1185">Reference proteome</keyword>
<sequence>MLLAACPSSRFRAANAIIVCDFTPVASLYADTFLVIVAARVPTILSDALVLAVTLRRTWRVYSNARRARLRAPFAEILIRDGTVYFLASLIMNVAEVLVCNVLGQVYLLPFICSVTGILFTRLFFDLRALADAERACPRGLSELETPEFRMATTCHADTSWVLASSAGDYETEPRVDLV</sequence>
<gene>
    <name evidence="2" type="ORF">PsYK624_070570</name>
</gene>
<keyword evidence="1" id="KW-0812">Transmembrane</keyword>
<comment type="caution">
    <text evidence="2">The sequence shown here is derived from an EMBL/GenBank/DDBJ whole genome shotgun (WGS) entry which is preliminary data.</text>
</comment>
<evidence type="ECO:0000256" key="1">
    <source>
        <dbReference type="SAM" id="Phobius"/>
    </source>
</evidence>
<dbReference type="Proteomes" id="UP000703269">
    <property type="component" value="Unassembled WGS sequence"/>
</dbReference>
<evidence type="ECO:0000313" key="3">
    <source>
        <dbReference type="Proteomes" id="UP000703269"/>
    </source>
</evidence>
<protein>
    <submittedName>
        <fullName evidence="2">Uncharacterized protein</fullName>
    </submittedName>
</protein>
<accession>A0A9P3LCW3</accession>
<dbReference type="EMBL" id="BPQB01000019">
    <property type="protein sequence ID" value="GJE90911.1"/>
    <property type="molecule type" value="Genomic_DNA"/>
</dbReference>
<evidence type="ECO:0000313" key="2">
    <source>
        <dbReference type="EMBL" id="GJE90911.1"/>
    </source>
</evidence>
<organism evidence="2 3">
    <name type="scientific">Phanerochaete sordida</name>
    <dbReference type="NCBI Taxonomy" id="48140"/>
    <lineage>
        <taxon>Eukaryota</taxon>
        <taxon>Fungi</taxon>
        <taxon>Dikarya</taxon>
        <taxon>Basidiomycota</taxon>
        <taxon>Agaricomycotina</taxon>
        <taxon>Agaricomycetes</taxon>
        <taxon>Polyporales</taxon>
        <taxon>Phanerochaetaceae</taxon>
        <taxon>Phanerochaete</taxon>
    </lineage>
</organism>
<feature type="transmembrane region" description="Helical" evidence="1">
    <location>
        <begin position="107"/>
        <end position="125"/>
    </location>
</feature>
<keyword evidence="1" id="KW-0472">Membrane</keyword>
<dbReference type="OrthoDB" id="2756573at2759"/>
<keyword evidence="1" id="KW-1133">Transmembrane helix</keyword>
<name>A0A9P3LCW3_9APHY</name>
<feature type="transmembrane region" description="Helical" evidence="1">
    <location>
        <begin position="32"/>
        <end position="56"/>
    </location>
</feature>
<proteinExistence type="predicted"/>